<dbReference type="InterPro" id="IPR036955">
    <property type="entry name" value="AP2/ERF_dom_sf"/>
</dbReference>
<dbReference type="GO" id="GO:0003700">
    <property type="term" value="F:DNA-binding transcription factor activity"/>
    <property type="evidence" value="ECO:0007669"/>
    <property type="project" value="InterPro"/>
</dbReference>
<comment type="subcellular location">
    <subcellularLocation>
        <location evidence="1">Nucleus</location>
    </subcellularLocation>
</comment>
<feature type="region of interest" description="Disordered" evidence="6">
    <location>
        <begin position="26"/>
        <end position="64"/>
    </location>
</feature>
<evidence type="ECO:0000313" key="9">
    <source>
        <dbReference type="Proteomes" id="UP001295684"/>
    </source>
</evidence>
<dbReference type="GO" id="GO:0005634">
    <property type="term" value="C:nucleus"/>
    <property type="evidence" value="ECO:0007669"/>
    <property type="project" value="UniProtKB-SubCell"/>
</dbReference>
<evidence type="ECO:0000256" key="6">
    <source>
        <dbReference type="SAM" id="MobiDB-lite"/>
    </source>
</evidence>
<dbReference type="InterPro" id="IPR001471">
    <property type="entry name" value="AP2/ERF_dom"/>
</dbReference>
<keyword evidence="5" id="KW-0539">Nucleus</keyword>
<keyword evidence="4" id="KW-0804">Transcription</keyword>
<accession>A0AAD1ULN7</accession>
<comment type="caution">
    <text evidence="8">The sequence shown here is derived from an EMBL/GenBank/DDBJ whole genome shotgun (WGS) entry which is preliminary data.</text>
</comment>
<name>A0AAD1ULN7_EUPCR</name>
<dbReference type="PROSITE" id="PS51032">
    <property type="entry name" value="AP2_ERF"/>
    <property type="match status" value="1"/>
</dbReference>
<dbReference type="GO" id="GO:0003677">
    <property type="term" value="F:DNA binding"/>
    <property type="evidence" value="ECO:0007669"/>
    <property type="project" value="UniProtKB-KW"/>
</dbReference>
<dbReference type="AlphaFoldDB" id="A0AAD1ULN7"/>
<keyword evidence="9" id="KW-1185">Reference proteome</keyword>
<dbReference type="Proteomes" id="UP001295684">
    <property type="component" value="Unassembled WGS sequence"/>
</dbReference>
<evidence type="ECO:0000256" key="4">
    <source>
        <dbReference type="ARBA" id="ARBA00023163"/>
    </source>
</evidence>
<keyword evidence="2" id="KW-0805">Transcription regulation</keyword>
<feature type="compositionally biased region" description="Polar residues" evidence="6">
    <location>
        <begin position="31"/>
        <end position="57"/>
    </location>
</feature>
<gene>
    <name evidence="8" type="ORF">ECRASSUSDP1_LOCUS8942</name>
</gene>
<evidence type="ECO:0000256" key="2">
    <source>
        <dbReference type="ARBA" id="ARBA00023015"/>
    </source>
</evidence>
<evidence type="ECO:0000313" key="8">
    <source>
        <dbReference type="EMBL" id="CAI2367654.1"/>
    </source>
</evidence>
<dbReference type="EMBL" id="CAMPGE010008769">
    <property type="protein sequence ID" value="CAI2367654.1"/>
    <property type="molecule type" value="Genomic_DNA"/>
</dbReference>
<evidence type="ECO:0000256" key="5">
    <source>
        <dbReference type="ARBA" id="ARBA00023242"/>
    </source>
</evidence>
<reference evidence="8" key="1">
    <citation type="submission" date="2023-07" db="EMBL/GenBank/DDBJ databases">
        <authorList>
            <consortium name="AG Swart"/>
            <person name="Singh M."/>
            <person name="Singh A."/>
            <person name="Seah K."/>
            <person name="Emmerich C."/>
        </authorList>
    </citation>
    <scope>NUCLEOTIDE SEQUENCE</scope>
    <source>
        <strain evidence="8">DP1</strain>
    </source>
</reference>
<feature type="domain" description="AP2/ERF" evidence="7">
    <location>
        <begin position="124"/>
        <end position="178"/>
    </location>
</feature>
<evidence type="ECO:0000256" key="1">
    <source>
        <dbReference type="ARBA" id="ARBA00004123"/>
    </source>
</evidence>
<dbReference type="InterPro" id="IPR016177">
    <property type="entry name" value="DNA-bd_dom_sf"/>
</dbReference>
<keyword evidence="3" id="KW-0238">DNA-binding</keyword>
<dbReference type="SUPFAM" id="SSF54171">
    <property type="entry name" value="DNA-binding domain"/>
    <property type="match status" value="1"/>
</dbReference>
<evidence type="ECO:0000256" key="3">
    <source>
        <dbReference type="ARBA" id="ARBA00023125"/>
    </source>
</evidence>
<evidence type="ECO:0000259" key="7">
    <source>
        <dbReference type="PROSITE" id="PS51032"/>
    </source>
</evidence>
<protein>
    <recommendedName>
        <fullName evidence="7">AP2/ERF domain-containing protein</fullName>
    </recommendedName>
</protein>
<dbReference type="Gene3D" id="3.30.730.10">
    <property type="entry name" value="AP2/ERF domain"/>
    <property type="match status" value="1"/>
</dbReference>
<sequence>MQRSSGVFNICALTKKSASRKCKCIQRDSTKPAQQQTIHESQENGQIAHDNGTQESSKLSENDEDTLKNTKGIINRRRRSKKLNIKAKIIKLRDYLLTNREAFFKCSMKKRRCTKDTTLKIRSKYIGVSKNNTHWQAFITVKRVKRYIGIFFDELEAARTYDLYAVAMKWKRAFLNFNYIWYKMLEVINFYLAQGRVNMELPCGKSTQATIMYPLNIQLHFWLINLGINRIFLIPPIYAFTLKPKSLLFAFFGLCQSQYFLKSGISLATSFCELKLSSKSRNKLIDFQY</sequence>
<proteinExistence type="predicted"/>
<organism evidence="8 9">
    <name type="scientific">Euplotes crassus</name>
    <dbReference type="NCBI Taxonomy" id="5936"/>
    <lineage>
        <taxon>Eukaryota</taxon>
        <taxon>Sar</taxon>
        <taxon>Alveolata</taxon>
        <taxon>Ciliophora</taxon>
        <taxon>Intramacronucleata</taxon>
        <taxon>Spirotrichea</taxon>
        <taxon>Hypotrichia</taxon>
        <taxon>Euplotida</taxon>
        <taxon>Euplotidae</taxon>
        <taxon>Moneuplotes</taxon>
    </lineage>
</organism>